<evidence type="ECO:0000256" key="1">
    <source>
        <dbReference type="SAM" id="MobiDB-lite"/>
    </source>
</evidence>
<sequence length="78" mass="8592">MRRTIRRGRGTFDPSRDLRPDKRVGLGESETMGLYVPLDFVLIRTVVGGSPPTPRVETNEIGSDGSDPKGLYAQLSFV</sequence>
<dbReference type="RefSeq" id="WP_238477214.1">
    <property type="nucleotide sequence ID" value="NZ_CP064786.1"/>
</dbReference>
<reference evidence="2" key="1">
    <citation type="submission" date="2020-11" db="EMBL/GenBank/DDBJ databases">
        <title>Carbohydrate-dependent, anaerobic sulfur respiration: A novel catabolism in halophilic archaea.</title>
        <authorList>
            <person name="Sorokin D.Y."/>
            <person name="Messina E."/>
            <person name="Smedile F."/>
            <person name="La Cono V."/>
            <person name="Hallsworth J.E."/>
            <person name="Yakimov M.M."/>
        </authorList>
    </citation>
    <scope>NUCLEOTIDE SEQUENCE</scope>
    <source>
        <strain evidence="2">AArc-S</strain>
    </source>
</reference>
<gene>
    <name evidence="2" type="ORF">AArcS_1950</name>
</gene>
<organism evidence="2 3">
    <name type="scientific">Natranaeroarchaeum sulfidigenes</name>
    <dbReference type="NCBI Taxonomy" id="2784880"/>
    <lineage>
        <taxon>Archaea</taxon>
        <taxon>Methanobacteriati</taxon>
        <taxon>Methanobacteriota</taxon>
        <taxon>Stenosarchaea group</taxon>
        <taxon>Halobacteria</taxon>
        <taxon>Halobacteriales</taxon>
        <taxon>Natronoarchaeaceae</taxon>
        <taxon>Natranaeroarchaeum</taxon>
    </lineage>
</organism>
<feature type="region of interest" description="Disordered" evidence="1">
    <location>
        <begin position="1"/>
        <end position="24"/>
    </location>
</feature>
<protein>
    <submittedName>
        <fullName evidence="2">Uncharacterized protein</fullName>
    </submittedName>
</protein>
<dbReference type="AlphaFoldDB" id="A0A897MVQ5"/>
<dbReference type="Proteomes" id="UP000663586">
    <property type="component" value="Chromosome"/>
</dbReference>
<feature type="region of interest" description="Disordered" evidence="1">
    <location>
        <begin position="49"/>
        <end position="69"/>
    </location>
</feature>
<feature type="compositionally biased region" description="Basic and acidic residues" evidence="1">
    <location>
        <begin position="14"/>
        <end position="24"/>
    </location>
</feature>
<dbReference type="EMBL" id="CP064786">
    <property type="protein sequence ID" value="QSG03153.1"/>
    <property type="molecule type" value="Genomic_DNA"/>
</dbReference>
<evidence type="ECO:0000313" key="2">
    <source>
        <dbReference type="EMBL" id="QSG03153.1"/>
    </source>
</evidence>
<keyword evidence="3" id="KW-1185">Reference proteome</keyword>
<name>A0A897MVQ5_9EURY</name>
<proteinExistence type="predicted"/>
<dbReference type="GeneID" id="70685325"/>
<accession>A0A897MVQ5</accession>
<evidence type="ECO:0000313" key="3">
    <source>
        <dbReference type="Proteomes" id="UP000663586"/>
    </source>
</evidence>
<dbReference type="KEGG" id="hara:AArcS_1950"/>